<sequence length="108" mass="12136">MQLKPGTCYKVNTRTIAALQQFGEYEFVVAVIHANDTSDSVVFELKKLLGHYSTEQELATRQAIETHADGFSLEDITGHQLNLLQFERESAFIKWIAEGIAVPYDCNA</sequence>
<name>A0A1T5P631_9BACT</name>
<dbReference type="RefSeq" id="WP_133256261.1">
    <property type="nucleotide sequence ID" value="NZ_FUZZ01000003.1"/>
</dbReference>
<dbReference type="AlphaFoldDB" id="A0A1T5P631"/>
<proteinExistence type="predicted"/>
<evidence type="ECO:0000313" key="2">
    <source>
        <dbReference type="Proteomes" id="UP000190166"/>
    </source>
</evidence>
<protein>
    <submittedName>
        <fullName evidence="1">Uncharacterized protein</fullName>
    </submittedName>
</protein>
<gene>
    <name evidence="1" type="ORF">SAMN05660461_3823</name>
</gene>
<reference evidence="2" key="1">
    <citation type="submission" date="2017-02" db="EMBL/GenBank/DDBJ databases">
        <authorList>
            <person name="Varghese N."/>
            <person name="Submissions S."/>
        </authorList>
    </citation>
    <scope>NUCLEOTIDE SEQUENCE [LARGE SCALE GENOMIC DNA]</scope>
    <source>
        <strain evidence="2">DSM 18108</strain>
    </source>
</reference>
<evidence type="ECO:0000313" key="1">
    <source>
        <dbReference type="EMBL" id="SKD07808.1"/>
    </source>
</evidence>
<dbReference type="Proteomes" id="UP000190166">
    <property type="component" value="Unassembled WGS sequence"/>
</dbReference>
<organism evidence="1 2">
    <name type="scientific">Chitinophaga ginsengisegetis</name>
    <dbReference type="NCBI Taxonomy" id="393003"/>
    <lineage>
        <taxon>Bacteria</taxon>
        <taxon>Pseudomonadati</taxon>
        <taxon>Bacteroidota</taxon>
        <taxon>Chitinophagia</taxon>
        <taxon>Chitinophagales</taxon>
        <taxon>Chitinophagaceae</taxon>
        <taxon>Chitinophaga</taxon>
    </lineage>
</organism>
<keyword evidence="2" id="KW-1185">Reference proteome</keyword>
<accession>A0A1T5P631</accession>
<dbReference type="EMBL" id="FUZZ01000003">
    <property type="protein sequence ID" value="SKD07808.1"/>
    <property type="molecule type" value="Genomic_DNA"/>
</dbReference>